<reference evidence="2" key="2">
    <citation type="submission" date="2013-09" db="EMBL/GenBank/DDBJ databases">
        <title>Draft genome sequence of Alistipes putredinis (DSM 17216).</title>
        <authorList>
            <person name="Sudarsanam P."/>
            <person name="Ley R."/>
            <person name="Guruge J."/>
            <person name="Turnbaugh P.J."/>
            <person name="Mahowald M."/>
            <person name="Liep D."/>
            <person name="Gordon J."/>
        </authorList>
    </citation>
    <scope>NUCLEOTIDE SEQUENCE</scope>
    <source>
        <strain evidence="2">DSM 17216</strain>
    </source>
</reference>
<evidence type="ECO:0000259" key="1">
    <source>
        <dbReference type="Pfam" id="PF22480"/>
    </source>
</evidence>
<dbReference type="RefSeq" id="WP_004328489.1">
    <property type="nucleotide sequence ID" value="NZ_DS499577.1"/>
</dbReference>
<gene>
    <name evidence="2" type="ORF">ALIPUT_02444</name>
</gene>
<dbReference type="HOGENOM" id="CLU_162649_2_0_10"/>
<dbReference type="EMBL" id="ABFK02000020">
    <property type="protein sequence ID" value="EDS02906.1"/>
    <property type="molecule type" value="Genomic_DNA"/>
</dbReference>
<evidence type="ECO:0000313" key="2">
    <source>
        <dbReference type="EMBL" id="EDS02906.1"/>
    </source>
</evidence>
<dbReference type="AlphaFoldDB" id="B0MZ70"/>
<protein>
    <recommendedName>
        <fullName evidence="1">DUF6984 domain-containing protein</fullName>
    </recommendedName>
</protein>
<accession>B0MZ70</accession>
<reference evidence="2" key="1">
    <citation type="submission" date="2007-10" db="EMBL/GenBank/DDBJ databases">
        <authorList>
            <person name="Fulton L."/>
            <person name="Clifton S."/>
            <person name="Fulton B."/>
            <person name="Xu J."/>
            <person name="Minx P."/>
            <person name="Pepin K.H."/>
            <person name="Johnson M."/>
            <person name="Thiruvilangam P."/>
            <person name="Bhonagiri V."/>
            <person name="Nash W.E."/>
            <person name="Mardis E.R."/>
            <person name="Wilson R.K."/>
        </authorList>
    </citation>
    <scope>NUCLEOTIDE SEQUENCE [LARGE SCALE GENOMIC DNA]</scope>
    <source>
        <strain evidence="2">DSM 17216</strain>
    </source>
</reference>
<dbReference type="eggNOG" id="ENOG5033501">
    <property type="taxonomic scope" value="Bacteria"/>
</dbReference>
<comment type="caution">
    <text evidence="2">The sequence shown here is derived from an EMBL/GenBank/DDBJ whole genome shotgun (WGS) entry which is preliminary data.</text>
</comment>
<dbReference type="GeneID" id="73802861"/>
<feature type="domain" description="DUF6984" evidence="1">
    <location>
        <begin position="9"/>
        <end position="110"/>
    </location>
</feature>
<dbReference type="Proteomes" id="UP000005819">
    <property type="component" value="Unassembled WGS sequence"/>
</dbReference>
<dbReference type="OrthoDB" id="1050330at2"/>
<keyword evidence="3" id="KW-1185">Reference proteome</keyword>
<name>B0MZ70_9BACT</name>
<evidence type="ECO:0000313" key="3">
    <source>
        <dbReference type="Proteomes" id="UP000005819"/>
    </source>
</evidence>
<dbReference type="Pfam" id="PF22480">
    <property type="entry name" value="DUF6984"/>
    <property type="match status" value="1"/>
</dbReference>
<organism evidence="2 3">
    <name type="scientific">Alistipes putredinis DSM 17216</name>
    <dbReference type="NCBI Taxonomy" id="445970"/>
    <lineage>
        <taxon>Bacteria</taxon>
        <taxon>Pseudomonadati</taxon>
        <taxon>Bacteroidota</taxon>
        <taxon>Bacteroidia</taxon>
        <taxon>Bacteroidales</taxon>
        <taxon>Rikenellaceae</taxon>
        <taxon>Alistipes</taxon>
    </lineage>
</organism>
<dbReference type="InterPro" id="IPR054253">
    <property type="entry name" value="DUF6984"/>
</dbReference>
<sequence>MLDEYKKNIRKPNPEELRLIKFLVQKASLNMSEGWERSLTVSCLNDGGMGSMKLYMSLPPKEIISTIFVSECSFKDSDGIDVLASLYLDQDHEICEVDIWKADFSPLIRISSDISL</sequence>
<proteinExistence type="predicted"/>